<dbReference type="InterPro" id="IPR000675">
    <property type="entry name" value="Cutinase/axe"/>
</dbReference>
<reference evidence="15" key="1">
    <citation type="submission" date="2023-02" db="EMBL/GenBank/DDBJ databases">
        <title>Colletotrichum kahawae CIFC_Que2 genome sequencing and assembly.</title>
        <authorList>
            <person name="Baroncelli R."/>
        </authorList>
    </citation>
    <scope>NUCLEOTIDE SEQUENCE</scope>
    <source>
        <strain evidence="15">CIFC_Que2</strain>
    </source>
</reference>
<comment type="caution">
    <text evidence="15">The sequence shown here is derived from an EMBL/GenBank/DDBJ whole genome shotgun (WGS) entry which is preliminary data.</text>
</comment>
<comment type="similarity">
    <text evidence="2">Belongs to the cutinase family.</text>
</comment>
<dbReference type="InterPro" id="IPR011150">
    <property type="entry name" value="Cutinase_monf"/>
</dbReference>
<evidence type="ECO:0000256" key="1">
    <source>
        <dbReference type="ARBA" id="ARBA00004613"/>
    </source>
</evidence>
<dbReference type="Proteomes" id="UP001281614">
    <property type="component" value="Unassembled WGS sequence"/>
</dbReference>
<evidence type="ECO:0000256" key="5">
    <source>
        <dbReference type="ARBA" id="ARBA00022525"/>
    </source>
</evidence>
<organism evidence="15 16">
    <name type="scientific">Colletotrichum kahawae</name>
    <name type="common">Coffee berry disease fungus</name>
    <dbReference type="NCBI Taxonomy" id="34407"/>
    <lineage>
        <taxon>Eukaryota</taxon>
        <taxon>Fungi</taxon>
        <taxon>Dikarya</taxon>
        <taxon>Ascomycota</taxon>
        <taxon>Pezizomycotina</taxon>
        <taxon>Sordariomycetes</taxon>
        <taxon>Hypocreomycetidae</taxon>
        <taxon>Glomerellales</taxon>
        <taxon>Glomerellaceae</taxon>
        <taxon>Colletotrichum</taxon>
        <taxon>Colletotrichum gloeosporioides species complex</taxon>
    </lineage>
</organism>
<dbReference type="InterPro" id="IPR001229">
    <property type="entry name" value="Jacalin-like_lectin_dom"/>
</dbReference>
<dbReference type="GO" id="GO:0005576">
    <property type="term" value="C:extracellular region"/>
    <property type="evidence" value="ECO:0007669"/>
    <property type="project" value="UniProtKB-SubCell"/>
</dbReference>
<dbReference type="Gene3D" id="3.40.50.1820">
    <property type="entry name" value="alpha/beta hydrolase"/>
    <property type="match status" value="1"/>
</dbReference>
<accession>A0AAD9Y5M2</accession>
<feature type="disulfide bond" evidence="12">
    <location>
        <begin position="199"/>
        <end position="206"/>
    </location>
</feature>
<comment type="subcellular location">
    <subcellularLocation>
        <location evidence="1">Secreted</location>
    </subcellularLocation>
</comment>
<feature type="active site" description="Nucleophile" evidence="11">
    <location>
        <position position="148"/>
    </location>
</feature>
<keyword evidence="9 12" id="KW-1015">Disulfide bond</keyword>
<evidence type="ECO:0000256" key="11">
    <source>
        <dbReference type="PIRSR" id="PIRSR611150-1"/>
    </source>
</evidence>
<evidence type="ECO:0000256" key="6">
    <source>
        <dbReference type="ARBA" id="ARBA00022729"/>
    </source>
</evidence>
<keyword evidence="8" id="KW-0843">Virulence</keyword>
<dbReference type="SMART" id="SM01110">
    <property type="entry name" value="Cutinase"/>
    <property type="match status" value="1"/>
</dbReference>
<dbReference type="SUPFAM" id="SSF53474">
    <property type="entry name" value="alpha/beta-Hydrolases"/>
    <property type="match status" value="1"/>
</dbReference>
<dbReference type="SMART" id="SM00915">
    <property type="entry name" value="Jacalin"/>
    <property type="match status" value="1"/>
</dbReference>
<evidence type="ECO:0000256" key="8">
    <source>
        <dbReference type="ARBA" id="ARBA00023026"/>
    </source>
</evidence>
<feature type="chain" id="PRO_5042247720" description="cutinase" evidence="13">
    <location>
        <begin position="23"/>
        <end position="411"/>
    </location>
</feature>
<evidence type="ECO:0000256" key="12">
    <source>
        <dbReference type="PIRSR" id="PIRSR611150-2"/>
    </source>
</evidence>
<protein>
    <recommendedName>
        <fullName evidence="3">cutinase</fullName>
        <ecNumber evidence="3">3.1.1.74</ecNumber>
    </recommendedName>
</protein>
<keyword evidence="16" id="KW-1185">Reference proteome</keyword>
<dbReference type="Pfam" id="PF01083">
    <property type="entry name" value="Cutinase"/>
    <property type="match status" value="1"/>
</dbReference>
<feature type="active site" evidence="11">
    <location>
        <position position="203"/>
    </location>
</feature>
<dbReference type="GO" id="GO:0016052">
    <property type="term" value="P:carbohydrate catabolic process"/>
    <property type="evidence" value="ECO:0007669"/>
    <property type="project" value="TreeGrafter"/>
</dbReference>
<keyword evidence="7" id="KW-0378">Hydrolase</keyword>
<dbReference type="GO" id="GO:0050525">
    <property type="term" value="F:cutinase activity"/>
    <property type="evidence" value="ECO:0007669"/>
    <property type="project" value="UniProtKB-EC"/>
</dbReference>
<evidence type="ECO:0000256" key="2">
    <source>
        <dbReference type="ARBA" id="ARBA00007534"/>
    </source>
</evidence>
<evidence type="ECO:0000259" key="14">
    <source>
        <dbReference type="SMART" id="SM00915"/>
    </source>
</evidence>
<dbReference type="InterPro" id="IPR029058">
    <property type="entry name" value="AB_hydrolase_fold"/>
</dbReference>
<name>A0AAD9Y5M2_COLKA</name>
<feature type="signal peptide" evidence="13">
    <location>
        <begin position="1"/>
        <end position="22"/>
    </location>
</feature>
<dbReference type="PANTHER" id="PTHR48250">
    <property type="entry name" value="CUTINASE 2-RELATED"/>
    <property type="match status" value="1"/>
</dbReference>
<evidence type="ECO:0000313" key="16">
    <source>
        <dbReference type="Proteomes" id="UP001281614"/>
    </source>
</evidence>
<evidence type="ECO:0000256" key="3">
    <source>
        <dbReference type="ARBA" id="ARBA00013095"/>
    </source>
</evidence>
<dbReference type="Gene3D" id="2.100.10.30">
    <property type="entry name" value="Jacalin-like lectin domain"/>
    <property type="match status" value="1"/>
</dbReference>
<evidence type="ECO:0000256" key="10">
    <source>
        <dbReference type="ARBA" id="ARBA00034045"/>
    </source>
</evidence>
<dbReference type="PRINTS" id="PR00129">
    <property type="entry name" value="CUTINASE"/>
</dbReference>
<feature type="disulfide bond" evidence="12">
    <location>
        <begin position="58"/>
        <end position="137"/>
    </location>
</feature>
<proteinExistence type="inferred from homology"/>
<dbReference type="PANTHER" id="PTHR48250:SF3">
    <property type="entry name" value="CUTINASE 1-RELATED"/>
    <property type="match status" value="1"/>
</dbReference>
<keyword evidence="4" id="KW-0719">Serine esterase</keyword>
<keyword evidence="5" id="KW-0964">Secreted</keyword>
<keyword evidence="6 13" id="KW-0732">Signal</keyword>
<feature type="domain" description="Jacalin-type lectin" evidence="14">
    <location>
        <begin position="276"/>
        <end position="408"/>
    </location>
</feature>
<evidence type="ECO:0000313" key="15">
    <source>
        <dbReference type="EMBL" id="KAK2737645.1"/>
    </source>
</evidence>
<dbReference type="AlphaFoldDB" id="A0AAD9Y5M2"/>
<comment type="catalytic activity">
    <reaction evidence="10">
        <text>cutin + H2O = cutin monomers.</text>
        <dbReference type="EC" id="3.1.1.74"/>
    </reaction>
</comment>
<dbReference type="InterPro" id="IPR036404">
    <property type="entry name" value="Jacalin-like_lectin_dom_sf"/>
</dbReference>
<dbReference type="SUPFAM" id="SSF51101">
    <property type="entry name" value="Mannose-binding lectins"/>
    <property type="match status" value="1"/>
</dbReference>
<evidence type="ECO:0000256" key="13">
    <source>
        <dbReference type="SAM" id="SignalP"/>
    </source>
</evidence>
<dbReference type="EMBL" id="VYYT01000398">
    <property type="protein sequence ID" value="KAK2737645.1"/>
    <property type="molecule type" value="Genomic_DNA"/>
</dbReference>
<evidence type="ECO:0000256" key="9">
    <source>
        <dbReference type="ARBA" id="ARBA00023157"/>
    </source>
</evidence>
<feature type="active site" description="Proton donor/acceptor" evidence="11">
    <location>
        <position position="219"/>
    </location>
</feature>
<evidence type="ECO:0000256" key="4">
    <source>
        <dbReference type="ARBA" id="ARBA00022487"/>
    </source>
</evidence>
<sequence length="411" mass="44650">MKASAVLIVALHILFTPACTRATVKGTHINYGQQTQALNIRQEEEKGVIEDEARDGVCKETMFFFLRGSTQQSNMGLQPGPQVAAYLRQTLRADTIAVQGIEYPATLQDNLCLNNHLCRPKEATAAADLVRGYMDKCPDASVLIGGYSQGAAMLSRIIDRLEQEYRDRIAGAVTFGSTMQVYDKGTIPLLPPDKVRMFCNKYDPVCSTGIPLGAVMSAHRNYRPLAKEAAEFLVKMLAAAKGWSSVPTVPDVDLTPFANTQLVFRDIYRGAPAGSSTPFNDATKLQGLQDIKIDTIFGRGGARVDFLGVKVDGMDGTQEHGGSGGDYKEIVLDVDEYGIEAELCNGRKKKKDRIGYFSATTTTGEIMSLGEKTNDRCITFKPAEGNSFVGLYGESGAEIDSLGLIEFPITI</sequence>
<evidence type="ECO:0000256" key="7">
    <source>
        <dbReference type="ARBA" id="ARBA00022801"/>
    </source>
</evidence>
<dbReference type="EC" id="3.1.1.74" evidence="3"/>
<gene>
    <name evidence="15" type="ORF">CKAH01_18837</name>
</gene>
<dbReference type="Pfam" id="PF01419">
    <property type="entry name" value="Jacalin"/>
    <property type="match status" value="1"/>
</dbReference>